<proteinExistence type="predicted"/>
<dbReference type="RefSeq" id="WP_214720249.1">
    <property type="nucleotide sequence ID" value="NZ_CP183077.1"/>
</dbReference>
<sequence length="269" mass="31044">MKHAIISEVFDQPEALLNRTVDLKREGYAEEDMYVLVKRADVADAVRRQSKLYVLVTDEPGTVASLVTSSERPIERWLGSMRLTKEQQDRFAQEVEQGRLFLYVDADRGDQSLEAGRPKMKSEPETEEQTLALHEERLTVEKQAVQTGEVVINRHVAETVQEIEVPVRREQVHVERTPGSEDVLEDYDFNQPGIRTIDEGDHLRIQVIEERAFIVKRPVVVEEIIVRKQVTEDVKTMTETLRKEEIKVTEVGQTDVTIHDQTTRKDETR</sequence>
<gene>
    <name evidence="2" type="ORF">QR695_00475</name>
</gene>
<comment type="caution">
    <text evidence="2">The sequence shown here is derived from an EMBL/GenBank/DDBJ whole genome shotgun (WGS) entry which is preliminary data.</text>
</comment>
<dbReference type="PANTHER" id="PTHR38463">
    <property type="entry name" value="STRESS RESPONSE PROTEIN YSNF"/>
    <property type="match status" value="1"/>
</dbReference>
<keyword evidence="3" id="KW-1185">Reference proteome</keyword>
<dbReference type="EMBL" id="JASWER010000001">
    <property type="protein sequence ID" value="MDL5375470.1"/>
    <property type="molecule type" value="Genomic_DNA"/>
</dbReference>
<dbReference type="Pfam" id="PF09557">
    <property type="entry name" value="DUF2382"/>
    <property type="match status" value="1"/>
</dbReference>
<evidence type="ECO:0000313" key="2">
    <source>
        <dbReference type="EMBL" id="MDL5375470.1"/>
    </source>
</evidence>
<protein>
    <submittedName>
        <fullName evidence="2">DUF2382 domain-containing protein</fullName>
    </submittedName>
</protein>
<evidence type="ECO:0000259" key="1">
    <source>
        <dbReference type="Pfam" id="PF09557"/>
    </source>
</evidence>
<dbReference type="Proteomes" id="UP001230807">
    <property type="component" value="Unassembled WGS sequence"/>
</dbReference>
<evidence type="ECO:0000313" key="3">
    <source>
        <dbReference type="Proteomes" id="UP001230807"/>
    </source>
</evidence>
<accession>A0ABT7MJA5</accession>
<organism evidence="2 3">
    <name type="scientific">Exiguobacterium mexicanum</name>
    <dbReference type="NCBI Taxonomy" id="340146"/>
    <lineage>
        <taxon>Bacteria</taxon>
        <taxon>Bacillati</taxon>
        <taxon>Bacillota</taxon>
        <taxon>Bacilli</taxon>
        <taxon>Bacillales</taxon>
        <taxon>Bacillales Family XII. Incertae Sedis</taxon>
        <taxon>Exiguobacterium</taxon>
    </lineage>
</organism>
<dbReference type="PANTHER" id="PTHR38463:SF1">
    <property type="entry name" value="STRESS RESPONSE PROTEIN YSNF"/>
    <property type="match status" value="1"/>
</dbReference>
<feature type="domain" description="DUF2382" evidence="1">
    <location>
        <begin position="131"/>
        <end position="248"/>
    </location>
</feature>
<dbReference type="InterPro" id="IPR019060">
    <property type="entry name" value="DUF2382"/>
</dbReference>
<reference evidence="2 3" key="1">
    <citation type="submission" date="2023-06" db="EMBL/GenBank/DDBJ databases">
        <title>Influencing factors and mechanism of Cr(VI) reduction by facultative anaerobic Exiguobacterium sp. PY14.</title>
        <authorList>
            <person name="Zou L."/>
        </authorList>
    </citation>
    <scope>NUCLEOTIDE SEQUENCE [LARGE SCALE GENOMIC DNA]</scope>
    <source>
        <strain evidence="2 3">PY14</strain>
    </source>
</reference>
<name>A0ABT7MJA5_9BACL</name>
<dbReference type="InterPro" id="IPR052967">
    <property type="entry name" value="Stress_Response_Assoc"/>
</dbReference>
<dbReference type="NCBIfam" id="TIGR02271">
    <property type="entry name" value="YsnF/AvaK domain"/>
    <property type="match status" value="1"/>
</dbReference>